<feature type="region of interest" description="Disordered" evidence="1">
    <location>
        <begin position="1"/>
        <end position="26"/>
    </location>
</feature>
<dbReference type="Pfam" id="PF20153">
    <property type="entry name" value="DUF6535"/>
    <property type="match status" value="1"/>
</dbReference>
<gene>
    <name evidence="4" type="ORF">V5O48_013838</name>
</gene>
<evidence type="ECO:0000313" key="5">
    <source>
        <dbReference type="Proteomes" id="UP001465976"/>
    </source>
</evidence>
<feature type="transmembrane region" description="Helical" evidence="2">
    <location>
        <begin position="225"/>
        <end position="250"/>
    </location>
</feature>
<dbReference type="Proteomes" id="UP001465976">
    <property type="component" value="Unassembled WGS sequence"/>
</dbReference>
<organism evidence="4 5">
    <name type="scientific">Marasmius crinis-equi</name>
    <dbReference type="NCBI Taxonomy" id="585013"/>
    <lineage>
        <taxon>Eukaryota</taxon>
        <taxon>Fungi</taxon>
        <taxon>Dikarya</taxon>
        <taxon>Basidiomycota</taxon>
        <taxon>Agaricomycotina</taxon>
        <taxon>Agaricomycetes</taxon>
        <taxon>Agaricomycetidae</taxon>
        <taxon>Agaricales</taxon>
        <taxon>Marasmiineae</taxon>
        <taxon>Marasmiaceae</taxon>
        <taxon>Marasmius</taxon>
    </lineage>
</organism>
<dbReference type="EMBL" id="JBAHYK010001402">
    <property type="protein sequence ID" value="KAL0568156.1"/>
    <property type="molecule type" value="Genomic_DNA"/>
</dbReference>
<feature type="transmembrane region" description="Helical" evidence="2">
    <location>
        <begin position="138"/>
        <end position="156"/>
    </location>
</feature>
<proteinExistence type="predicted"/>
<sequence length="611" mass="69762">AGSSKYIHNPPGGVSQSKKPTLDWDSDRNRQVQVDEAKLVESWDVFTKEIEKYDQEMFKSWTKDLNILLVFAGLLSIVATMFTIESYQWLREDPANVTVALLAQISQQIAQPNLLLPTKPQSQQSFYPAPSSVRINCFWFLSLILSLATGLLSLLCKQWLHEARETPTSMPRESLAIRHMRHDSFDKGKVPLLIATLPVLLEIALLLFFAGLLDFFGSLDIQPLFVVGCISIGASGLLYLITTIMPGLAVMEIINREILRLNPRRNTGDLTTIHGSAWSYKSPQAWAFFKVLSSSAEPGQALERTMEELVSICQSWAHTDLMLLKSQRPEIGNQHLWKGIRSVIPRLKDTVSLQPHLRRILQSFSLKIALPLGFPEYYRLYTWIESSMFRIDTVFPSVMGALDNLGIPLQDGGVLTAPPVTKTMMRIVTNNSTLDSEHLPEDLFPFLSEAREISKGNIPTQTGINFTLFFQIAERVWEGSRGVELLNIYKDEWIRYSNFVALNYGRILVAGDERYQFIASFARYINTRLDLPEPRDTEPVLLTEKGCEFLHYIHNQIIKHKLYNMARYRRIVAFPVDSTSQIINNWMDAMKVVQQMKELPNDYFVEFPSYD</sequence>
<accession>A0ABR3EYZ2</accession>
<evidence type="ECO:0000256" key="1">
    <source>
        <dbReference type="SAM" id="MobiDB-lite"/>
    </source>
</evidence>
<keyword evidence="2" id="KW-1133">Transmembrane helix</keyword>
<keyword evidence="2" id="KW-0472">Membrane</keyword>
<feature type="domain" description="DUF6535" evidence="3">
    <location>
        <begin position="43"/>
        <end position="216"/>
    </location>
</feature>
<protein>
    <recommendedName>
        <fullName evidence="3">DUF6535 domain-containing protein</fullName>
    </recommendedName>
</protein>
<evidence type="ECO:0000256" key="2">
    <source>
        <dbReference type="SAM" id="Phobius"/>
    </source>
</evidence>
<keyword evidence="2" id="KW-0812">Transmembrane</keyword>
<dbReference type="InterPro" id="IPR045338">
    <property type="entry name" value="DUF6535"/>
</dbReference>
<feature type="transmembrane region" description="Helical" evidence="2">
    <location>
        <begin position="65"/>
        <end position="84"/>
    </location>
</feature>
<keyword evidence="5" id="KW-1185">Reference proteome</keyword>
<evidence type="ECO:0000259" key="3">
    <source>
        <dbReference type="Pfam" id="PF20153"/>
    </source>
</evidence>
<comment type="caution">
    <text evidence="4">The sequence shown here is derived from an EMBL/GenBank/DDBJ whole genome shotgun (WGS) entry which is preliminary data.</text>
</comment>
<evidence type="ECO:0000313" key="4">
    <source>
        <dbReference type="EMBL" id="KAL0568156.1"/>
    </source>
</evidence>
<feature type="transmembrane region" description="Helical" evidence="2">
    <location>
        <begin position="190"/>
        <end position="213"/>
    </location>
</feature>
<name>A0ABR3EYZ2_9AGAR</name>
<reference evidence="4 5" key="1">
    <citation type="submission" date="2024-02" db="EMBL/GenBank/DDBJ databases">
        <title>A draft genome for the cacao thread blight pathogen Marasmius crinis-equi.</title>
        <authorList>
            <person name="Cohen S.P."/>
            <person name="Baruah I.K."/>
            <person name="Amoako-Attah I."/>
            <person name="Bukari Y."/>
            <person name="Meinhardt L.W."/>
            <person name="Bailey B.A."/>
        </authorList>
    </citation>
    <scope>NUCLEOTIDE SEQUENCE [LARGE SCALE GENOMIC DNA]</scope>
    <source>
        <strain evidence="4 5">GH-76</strain>
    </source>
</reference>
<feature type="non-terminal residue" evidence="4">
    <location>
        <position position="1"/>
    </location>
</feature>